<keyword evidence="2 5" id="KW-0732">Signal</keyword>
<dbReference type="PANTHER" id="PTHR11802:SF53">
    <property type="entry name" value="OS10G0101200 PROTEIN"/>
    <property type="match status" value="1"/>
</dbReference>
<dbReference type="SUPFAM" id="SSF53474">
    <property type="entry name" value="alpha/beta-Hydrolases"/>
    <property type="match status" value="1"/>
</dbReference>
<sequence>MARATVFSLFIILFCNSIFTQLAISARNKIEYLPGFDGPLPFYLETGYVEVDGEKGVEMFYYFVESETSPEKDPLILWITGGPGCSAFSGLVFEIGPLKFDVGGYTEGLPTINYFPDSWTKVSNIIFLDAPVGTGFSYAKTEEGLYTSDILSARQHVTFLRKWLEDHPEFSSNPIYIGGDSYSGITVPVTALEIGYLVGNAATDEWYDGNARVPFLHGMGLISDELFQSAKQSCNGNYISSMNAQCSFVLNSINSCVLGVNPVHTLEPICGFAKRKTNVLIGDLRRRLVEDHLGELPLSNFKLPVECRDSGYRLSYLWADDHNVRSTLGIHNGSIGSWMRCNYDIKYTHDVGSMLPYHHNLTTSGYRALIYSGDHDMDMPYLGTEAWVRSLNFAIVDDWRAWYSGGQVAGFTRSYSNNLTFATVKGAGHTAPEYKPKECLKNEPNSRASFFQPGENDIAQDESKDGQAPAVPINLSRNATE</sequence>
<dbReference type="FunFam" id="3.40.50.1820:FF:000072">
    <property type="entry name" value="Serine carboxypeptidase-like 19"/>
    <property type="match status" value="1"/>
</dbReference>
<dbReference type="InterPro" id="IPR001563">
    <property type="entry name" value="Peptidase_S10"/>
</dbReference>
<feature type="chain" id="PRO_5032973931" evidence="5">
    <location>
        <begin position="26"/>
        <end position="481"/>
    </location>
</feature>
<evidence type="ECO:0000256" key="3">
    <source>
        <dbReference type="ARBA" id="ARBA00023180"/>
    </source>
</evidence>
<dbReference type="OrthoDB" id="443318at2759"/>
<dbReference type="InterPro" id="IPR033124">
    <property type="entry name" value="Ser_caboxypep_his_AS"/>
</dbReference>
<evidence type="ECO:0000313" key="6">
    <source>
        <dbReference type="EMBL" id="KAF3331009.1"/>
    </source>
</evidence>
<keyword evidence="3" id="KW-0325">Glycoprotein</keyword>
<reference evidence="6" key="1">
    <citation type="submission" date="2020-01" db="EMBL/GenBank/DDBJ databases">
        <title>Genome sequence of Kobresia littledalei, the first chromosome-level genome in the family Cyperaceae.</title>
        <authorList>
            <person name="Qu G."/>
        </authorList>
    </citation>
    <scope>NUCLEOTIDE SEQUENCE</scope>
    <source>
        <strain evidence="6">C.B.Clarke</strain>
        <tissue evidence="6">Leaf</tissue>
    </source>
</reference>
<evidence type="ECO:0000256" key="2">
    <source>
        <dbReference type="ARBA" id="ARBA00022729"/>
    </source>
</evidence>
<gene>
    <name evidence="6" type="ORF">FCM35_KLT04363</name>
</gene>
<comment type="caution">
    <text evidence="6">The sequence shown here is derived from an EMBL/GenBank/DDBJ whole genome shotgun (WGS) entry which is preliminary data.</text>
</comment>
<dbReference type="Proteomes" id="UP000623129">
    <property type="component" value="Unassembled WGS sequence"/>
</dbReference>
<feature type="signal peptide" evidence="5">
    <location>
        <begin position="1"/>
        <end position="25"/>
    </location>
</feature>
<dbReference type="InterPro" id="IPR029058">
    <property type="entry name" value="AB_hydrolase_fold"/>
</dbReference>
<proteinExistence type="inferred from homology"/>
<organism evidence="6 7">
    <name type="scientific">Carex littledalei</name>
    <dbReference type="NCBI Taxonomy" id="544730"/>
    <lineage>
        <taxon>Eukaryota</taxon>
        <taxon>Viridiplantae</taxon>
        <taxon>Streptophyta</taxon>
        <taxon>Embryophyta</taxon>
        <taxon>Tracheophyta</taxon>
        <taxon>Spermatophyta</taxon>
        <taxon>Magnoliopsida</taxon>
        <taxon>Liliopsida</taxon>
        <taxon>Poales</taxon>
        <taxon>Cyperaceae</taxon>
        <taxon>Cyperoideae</taxon>
        <taxon>Cariceae</taxon>
        <taxon>Carex</taxon>
        <taxon>Carex subgen. Euthyceras</taxon>
    </lineage>
</organism>
<dbReference type="Gene3D" id="3.40.50.1820">
    <property type="entry name" value="alpha/beta hydrolase"/>
    <property type="match status" value="1"/>
</dbReference>
<name>A0A833R898_9POAL</name>
<feature type="region of interest" description="Disordered" evidence="4">
    <location>
        <begin position="437"/>
        <end position="481"/>
    </location>
</feature>
<dbReference type="Gene3D" id="3.40.50.12670">
    <property type="match status" value="1"/>
</dbReference>
<dbReference type="FunFam" id="3.40.50.12670:FF:000001">
    <property type="entry name" value="Carboxypeptidase"/>
    <property type="match status" value="1"/>
</dbReference>
<dbReference type="GO" id="GO:0004185">
    <property type="term" value="F:serine-type carboxypeptidase activity"/>
    <property type="evidence" value="ECO:0007669"/>
    <property type="project" value="InterPro"/>
</dbReference>
<dbReference type="PROSITE" id="PS00560">
    <property type="entry name" value="CARBOXYPEPT_SER_HIS"/>
    <property type="match status" value="1"/>
</dbReference>
<dbReference type="GO" id="GO:0016747">
    <property type="term" value="F:acyltransferase activity, transferring groups other than amino-acyl groups"/>
    <property type="evidence" value="ECO:0007669"/>
    <property type="project" value="TreeGrafter"/>
</dbReference>
<dbReference type="EMBL" id="SWLB01000013">
    <property type="protein sequence ID" value="KAF3331009.1"/>
    <property type="molecule type" value="Genomic_DNA"/>
</dbReference>
<dbReference type="GO" id="GO:0019748">
    <property type="term" value="P:secondary metabolic process"/>
    <property type="evidence" value="ECO:0007669"/>
    <property type="project" value="TreeGrafter"/>
</dbReference>
<accession>A0A833R898</accession>
<evidence type="ECO:0000256" key="1">
    <source>
        <dbReference type="ARBA" id="ARBA00009431"/>
    </source>
</evidence>
<dbReference type="PRINTS" id="PR00724">
    <property type="entry name" value="CRBOXYPTASEC"/>
</dbReference>
<dbReference type="Pfam" id="PF00450">
    <property type="entry name" value="Peptidase_S10"/>
    <property type="match status" value="1"/>
</dbReference>
<dbReference type="PANTHER" id="PTHR11802">
    <property type="entry name" value="SERINE PROTEASE FAMILY S10 SERINE CARBOXYPEPTIDASE"/>
    <property type="match status" value="1"/>
</dbReference>
<evidence type="ECO:0000313" key="7">
    <source>
        <dbReference type="Proteomes" id="UP000623129"/>
    </source>
</evidence>
<dbReference type="GO" id="GO:0006508">
    <property type="term" value="P:proteolysis"/>
    <property type="evidence" value="ECO:0007669"/>
    <property type="project" value="InterPro"/>
</dbReference>
<keyword evidence="6" id="KW-0378">Hydrolase</keyword>
<dbReference type="AlphaFoldDB" id="A0A833R898"/>
<evidence type="ECO:0000256" key="4">
    <source>
        <dbReference type="SAM" id="MobiDB-lite"/>
    </source>
</evidence>
<protein>
    <submittedName>
        <fullName evidence="6">Serine carboxypeptidase-like 18</fullName>
    </submittedName>
</protein>
<evidence type="ECO:0000256" key="5">
    <source>
        <dbReference type="SAM" id="SignalP"/>
    </source>
</evidence>
<keyword evidence="6" id="KW-0121">Carboxypeptidase</keyword>
<comment type="similarity">
    <text evidence="1">Belongs to the peptidase S10 family.</text>
</comment>
<keyword evidence="6" id="KW-0645">Protease</keyword>
<keyword evidence="7" id="KW-1185">Reference proteome</keyword>